<feature type="compositionally biased region" description="Basic and acidic residues" evidence="1">
    <location>
        <begin position="276"/>
        <end position="288"/>
    </location>
</feature>
<accession>A0ABP9UGJ3</accession>
<dbReference type="RefSeq" id="WP_345443633.1">
    <property type="nucleotide sequence ID" value="NZ_BAABQU010000013.1"/>
</dbReference>
<feature type="signal peptide" evidence="2">
    <location>
        <begin position="1"/>
        <end position="19"/>
    </location>
</feature>
<evidence type="ECO:0000313" key="4">
    <source>
        <dbReference type="Proteomes" id="UP001423409"/>
    </source>
</evidence>
<dbReference type="Proteomes" id="UP001423409">
    <property type="component" value="Unassembled WGS sequence"/>
</dbReference>
<comment type="caution">
    <text evidence="3">The sequence shown here is derived from an EMBL/GenBank/DDBJ whole genome shotgun (WGS) entry which is preliminary data.</text>
</comment>
<feature type="region of interest" description="Disordered" evidence="1">
    <location>
        <begin position="206"/>
        <end position="229"/>
    </location>
</feature>
<dbReference type="EMBL" id="BAABQU010000013">
    <property type="protein sequence ID" value="GAA5439861.1"/>
    <property type="molecule type" value="Genomic_DNA"/>
</dbReference>
<evidence type="ECO:0008006" key="5">
    <source>
        <dbReference type="Google" id="ProtNLM"/>
    </source>
</evidence>
<evidence type="ECO:0000256" key="1">
    <source>
        <dbReference type="SAM" id="MobiDB-lite"/>
    </source>
</evidence>
<feature type="region of interest" description="Disordered" evidence="1">
    <location>
        <begin position="268"/>
        <end position="288"/>
    </location>
</feature>
<dbReference type="PROSITE" id="PS51257">
    <property type="entry name" value="PROKAR_LIPOPROTEIN"/>
    <property type="match status" value="1"/>
</dbReference>
<keyword evidence="4" id="KW-1185">Reference proteome</keyword>
<gene>
    <name evidence="3" type="ORF">Dcae01_01368</name>
</gene>
<reference evidence="3 4" key="1">
    <citation type="submission" date="2024-02" db="EMBL/GenBank/DDBJ databases">
        <title>Deinococcus caeni NBRC 101312.</title>
        <authorList>
            <person name="Ichikawa N."/>
            <person name="Katano-Makiyama Y."/>
            <person name="Hidaka K."/>
        </authorList>
    </citation>
    <scope>NUCLEOTIDE SEQUENCE [LARGE SCALE GENOMIC DNA]</scope>
    <source>
        <strain evidence="3 4">NBRC 101312</strain>
    </source>
</reference>
<evidence type="ECO:0000256" key="2">
    <source>
        <dbReference type="SAM" id="SignalP"/>
    </source>
</evidence>
<protein>
    <recommendedName>
        <fullName evidence="5">Lipoprotein</fullName>
    </recommendedName>
</protein>
<organism evidence="3 4">
    <name type="scientific">Deinococcus caeni</name>
    <dbReference type="NCBI Taxonomy" id="569127"/>
    <lineage>
        <taxon>Bacteria</taxon>
        <taxon>Thermotogati</taxon>
        <taxon>Deinococcota</taxon>
        <taxon>Deinococci</taxon>
        <taxon>Deinococcales</taxon>
        <taxon>Deinococcaceae</taxon>
        <taxon>Deinococcus</taxon>
    </lineage>
</organism>
<evidence type="ECO:0000313" key="3">
    <source>
        <dbReference type="EMBL" id="GAA5439861.1"/>
    </source>
</evidence>
<keyword evidence="2" id="KW-0732">Signal</keyword>
<feature type="chain" id="PRO_5045825759" description="Lipoprotein" evidence="2">
    <location>
        <begin position="20"/>
        <end position="288"/>
    </location>
</feature>
<sequence>MRRALLGVPALLVVLAACAGTPRPFARPSLTVSVQPDDLRFTLAGPDLPAGEPVEASLFGPAGETVTRARTQAGQVTLRVPFVRAGVTPFEVRVGPHRFAGQVRREPGEPVSPLTLKVGGRAVRVTQPRPPALVLHPTDRHGNVTRLPVTVRMERPDGVTRRRVVPVEHLTAWVFLPPGRVTGLMSVTAVTGGAAGESGEVDLLPGPLSQLRPGAGTQGGGQQGGSARWSELRDRFGNRVVENEAAVLTGQEDGWNVQVPLTPVAGEAAVGWPGADRPEAEELPSAER</sequence>
<name>A0ABP9UGJ3_9DEIO</name>
<proteinExistence type="predicted"/>